<name>A0A4U5MZT9_POPAL</name>
<dbReference type="InterPro" id="IPR001906">
    <property type="entry name" value="Terpene_synth_N"/>
</dbReference>
<dbReference type="GO" id="GO:0016102">
    <property type="term" value="P:diterpenoid biosynthetic process"/>
    <property type="evidence" value="ECO:0007669"/>
    <property type="project" value="InterPro"/>
</dbReference>
<dbReference type="GO" id="GO:0010333">
    <property type="term" value="F:terpene synthase activity"/>
    <property type="evidence" value="ECO:0007669"/>
    <property type="project" value="InterPro"/>
</dbReference>
<feature type="domain" description="Terpene synthase N-terminal" evidence="6">
    <location>
        <begin position="59"/>
        <end position="197"/>
    </location>
</feature>
<evidence type="ECO:0000256" key="2">
    <source>
        <dbReference type="ARBA" id="ARBA00022723"/>
    </source>
</evidence>
<organism evidence="8">
    <name type="scientific">Populus alba</name>
    <name type="common">White poplar</name>
    <dbReference type="NCBI Taxonomy" id="43335"/>
    <lineage>
        <taxon>Eukaryota</taxon>
        <taxon>Viridiplantae</taxon>
        <taxon>Streptophyta</taxon>
        <taxon>Embryophyta</taxon>
        <taxon>Tracheophyta</taxon>
        <taxon>Spermatophyta</taxon>
        <taxon>Magnoliopsida</taxon>
        <taxon>eudicotyledons</taxon>
        <taxon>Gunneridae</taxon>
        <taxon>Pentapetalae</taxon>
        <taxon>rosids</taxon>
        <taxon>fabids</taxon>
        <taxon>Malpighiales</taxon>
        <taxon>Salicaceae</taxon>
        <taxon>Saliceae</taxon>
        <taxon>Populus</taxon>
    </lineage>
</organism>
<dbReference type="InterPro" id="IPR044814">
    <property type="entry name" value="Terpene_cyclase_plant_C1"/>
</dbReference>
<sequence>MSSHVSAAPNSIRDTIPDVTRRSANFHPSIWGDYFVCHTFNSMAEGGGEGKCYMLLPASFRSKLNFIDVIQRLGVSYLFESDIDQMLCDLYHQGCGDDYVHDHDLQMVALRFRLLRQQGHYVSCDVFKKFKDTEGNFKVCLANDIQGMLSLYEATHLRVYGEDILEEAHTFATTHLNSITTADMLCPPLLVKLRHALDQPIHKDLPWLGAKRYISSYEQEASHSEVLLKFAKLNFNFLQNMHQKGTCRYHNVVEKGGPFKEATICKRQTSRMLLLDIGSGISATSIISQNNMKYFYNQLLDVYKEIETGLAEQGRSYRVDYAKEAMKKQVQAYFVEARWLHENYMPTMDEYMRISLISSGYPLLTCISFVGMGDIVTKDAFEWLSKDPKIVKAASVIARLMDDIVSHKFEQERGHVASAIECYMNQHEVAEEQASDELRRQVVEAWKDINEELLIIPKDHVPIPLLTRVLNLARVMDVMYKDGDGYTNANGKAEEQQQAAAAYYESSLSGDSKNNKLTIKQERSFGDWESDHRSIANQQQGNSNRIGLYPSSAAIGLQRQSSGSSFGESSLSGEYYPPTTLSTGGGNEIDQAYGYEDGSLGTVG</sequence>
<dbReference type="FunFam" id="1.50.10.130:FF:000001">
    <property type="entry name" value="Isoprene synthase, chloroplastic"/>
    <property type="match status" value="1"/>
</dbReference>
<comment type="caution">
    <text evidence="8">The sequence shown here is derived from an EMBL/GenBank/DDBJ whole genome shotgun (WGS) entry which is preliminary data.</text>
</comment>
<comment type="cofactor">
    <cofactor evidence="1">
        <name>Mg(2+)</name>
        <dbReference type="ChEBI" id="CHEBI:18420"/>
    </cofactor>
</comment>
<dbReference type="EMBL" id="RCHU01001121">
    <property type="protein sequence ID" value="TKR75551.1"/>
    <property type="molecule type" value="Genomic_DNA"/>
</dbReference>
<dbReference type="InterPro" id="IPR036965">
    <property type="entry name" value="Terpene_synth_N_sf"/>
</dbReference>
<evidence type="ECO:0000259" key="7">
    <source>
        <dbReference type="Pfam" id="PF03936"/>
    </source>
</evidence>
<dbReference type="InterPro" id="IPR008930">
    <property type="entry name" value="Terpenoid_cyclase/PrenylTrfase"/>
</dbReference>
<evidence type="ECO:0000256" key="4">
    <source>
        <dbReference type="ARBA" id="ARBA00023239"/>
    </source>
</evidence>
<dbReference type="InterPro" id="IPR050148">
    <property type="entry name" value="Terpene_synthase-like"/>
</dbReference>
<feature type="compositionally biased region" description="Polar residues" evidence="5">
    <location>
        <begin position="535"/>
        <end position="545"/>
    </location>
</feature>
<dbReference type="Pfam" id="PF01397">
    <property type="entry name" value="Terpene_synth"/>
    <property type="match status" value="1"/>
</dbReference>
<dbReference type="GO" id="GO:0000287">
    <property type="term" value="F:magnesium ion binding"/>
    <property type="evidence" value="ECO:0007669"/>
    <property type="project" value="InterPro"/>
</dbReference>
<dbReference type="Gene3D" id="1.10.600.10">
    <property type="entry name" value="Farnesyl Diphosphate Synthase"/>
    <property type="match status" value="1"/>
</dbReference>
<dbReference type="STRING" id="43335.A0A4U5MZT9"/>
<dbReference type="PANTHER" id="PTHR31225">
    <property type="entry name" value="OS04G0344100 PROTEIN-RELATED"/>
    <property type="match status" value="1"/>
</dbReference>
<dbReference type="AlphaFoldDB" id="A0A4U5MZT9"/>
<reference evidence="8" key="1">
    <citation type="submission" date="2018-10" db="EMBL/GenBank/DDBJ databases">
        <title>Population genomic analysis revealed the cold adaptation of white poplar.</title>
        <authorList>
            <person name="Liu Y.-J."/>
        </authorList>
    </citation>
    <scope>NUCLEOTIDE SEQUENCE [LARGE SCALE GENOMIC DNA]</scope>
    <source>
        <strain evidence="8">PAL-ZL1</strain>
    </source>
</reference>
<feature type="domain" description="Terpene synthase metal-binding" evidence="7">
    <location>
        <begin position="289"/>
        <end position="448"/>
    </location>
</feature>
<evidence type="ECO:0000259" key="6">
    <source>
        <dbReference type="Pfam" id="PF01397"/>
    </source>
</evidence>
<keyword evidence="2" id="KW-0479">Metal-binding</keyword>
<feature type="compositionally biased region" description="Low complexity" evidence="5">
    <location>
        <begin position="561"/>
        <end position="573"/>
    </location>
</feature>
<dbReference type="InterPro" id="IPR005630">
    <property type="entry name" value="Terpene_synthase_metal-bd"/>
</dbReference>
<accession>A0A4U5MZT9</accession>
<feature type="region of interest" description="Disordered" evidence="5">
    <location>
        <begin position="559"/>
        <end position="604"/>
    </location>
</feature>
<dbReference type="PANTHER" id="PTHR31225:SF221">
    <property type="entry name" value="(-)-GERMACRENE D SYNTHASE"/>
    <property type="match status" value="1"/>
</dbReference>
<dbReference type="SUPFAM" id="SSF48576">
    <property type="entry name" value="Terpenoid synthases"/>
    <property type="match status" value="1"/>
</dbReference>
<evidence type="ECO:0000256" key="5">
    <source>
        <dbReference type="SAM" id="MobiDB-lite"/>
    </source>
</evidence>
<protein>
    <submittedName>
        <fullName evidence="8">Uncharacterized protein</fullName>
    </submittedName>
</protein>
<evidence type="ECO:0000256" key="3">
    <source>
        <dbReference type="ARBA" id="ARBA00022842"/>
    </source>
</evidence>
<dbReference type="Gene3D" id="1.50.10.130">
    <property type="entry name" value="Terpene synthase, N-terminal domain"/>
    <property type="match status" value="1"/>
</dbReference>
<keyword evidence="4" id="KW-0456">Lyase</keyword>
<dbReference type="CDD" id="cd00684">
    <property type="entry name" value="Terpene_cyclase_plant_C1"/>
    <property type="match status" value="1"/>
</dbReference>
<evidence type="ECO:0000313" key="8">
    <source>
        <dbReference type="EMBL" id="TKR75551.1"/>
    </source>
</evidence>
<proteinExistence type="predicted"/>
<evidence type="ECO:0000256" key="1">
    <source>
        <dbReference type="ARBA" id="ARBA00001946"/>
    </source>
</evidence>
<keyword evidence="3" id="KW-0460">Magnesium</keyword>
<dbReference type="SUPFAM" id="SSF48239">
    <property type="entry name" value="Terpenoid cyclases/Protein prenyltransferases"/>
    <property type="match status" value="1"/>
</dbReference>
<dbReference type="InterPro" id="IPR008949">
    <property type="entry name" value="Isoprenoid_synthase_dom_sf"/>
</dbReference>
<dbReference type="Pfam" id="PF03936">
    <property type="entry name" value="Terpene_synth_C"/>
    <property type="match status" value="1"/>
</dbReference>
<feature type="region of interest" description="Disordered" evidence="5">
    <location>
        <begin position="528"/>
        <end position="547"/>
    </location>
</feature>
<gene>
    <name evidence="8" type="ORF">D5086_0000283050</name>
</gene>